<evidence type="ECO:0000256" key="6">
    <source>
        <dbReference type="PIRNR" id="PIRNR005651"/>
    </source>
</evidence>
<dbReference type="Proteomes" id="UP001596472">
    <property type="component" value="Unassembled WGS sequence"/>
</dbReference>
<dbReference type="SUPFAM" id="SSF117892">
    <property type="entry name" value="Band 7/SPFH domain"/>
    <property type="match status" value="1"/>
</dbReference>
<dbReference type="NCBIfam" id="TIGR01932">
    <property type="entry name" value="hflC"/>
    <property type="match status" value="1"/>
</dbReference>
<comment type="caution">
    <text evidence="9">The sequence shown here is derived from an EMBL/GenBank/DDBJ whole genome shotgun (WGS) entry which is preliminary data.</text>
</comment>
<feature type="domain" description="Band 7" evidence="8">
    <location>
        <begin position="27"/>
        <end position="219"/>
    </location>
</feature>
<dbReference type="EMBL" id="JBHTBS010000001">
    <property type="protein sequence ID" value="MFC7336155.1"/>
    <property type="molecule type" value="Genomic_DNA"/>
</dbReference>
<evidence type="ECO:0000313" key="10">
    <source>
        <dbReference type="Proteomes" id="UP001596472"/>
    </source>
</evidence>
<dbReference type="GO" id="GO:0008233">
    <property type="term" value="F:peptidase activity"/>
    <property type="evidence" value="ECO:0007669"/>
    <property type="project" value="UniProtKB-KW"/>
</dbReference>
<dbReference type="GO" id="GO:0006508">
    <property type="term" value="P:proteolysis"/>
    <property type="evidence" value="ECO:0007669"/>
    <property type="project" value="UniProtKB-KW"/>
</dbReference>
<keyword evidence="9" id="KW-0378">Hydrolase</keyword>
<comment type="similarity">
    <text evidence="2 6">Belongs to the band 7/mec-2 family. HflC subfamily.</text>
</comment>
<organism evidence="9 10">
    <name type="scientific">Haloferula chungangensis</name>
    <dbReference type="NCBI Taxonomy" id="1048331"/>
    <lineage>
        <taxon>Bacteria</taxon>
        <taxon>Pseudomonadati</taxon>
        <taxon>Verrucomicrobiota</taxon>
        <taxon>Verrucomicrobiia</taxon>
        <taxon>Verrucomicrobiales</taxon>
        <taxon>Verrucomicrobiaceae</taxon>
        <taxon>Haloferula</taxon>
    </lineage>
</organism>
<evidence type="ECO:0000313" key="9">
    <source>
        <dbReference type="EMBL" id="MFC7336155.1"/>
    </source>
</evidence>
<comment type="subcellular location">
    <subcellularLocation>
        <location evidence="1">Membrane</location>
        <topology evidence="1">Single-pass membrane protein</topology>
    </subcellularLocation>
</comment>
<dbReference type="InterPro" id="IPR036013">
    <property type="entry name" value="Band_7/SPFH_dom_sf"/>
</dbReference>
<dbReference type="Gene3D" id="3.30.479.30">
    <property type="entry name" value="Band 7 domain"/>
    <property type="match status" value="1"/>
</dbReference>
<evidence type="ECO:0000256" key="1">
    <source>
        <dbReference type="ARBA" id="ARBA00004167"/>
    </source>
</evidence>
<dbReference type="InterPro" id="IPR010200">
    <property type="entry name" value="HflC"/>
</dbReference>
<dbReference type="PANTHER" id="PTHR42911">
    <property type="entry name" value="MODULATOR OF FTSH PROTEASE HFLC"/>
    <property type="match status" value="1"/>
</dbReference>
<dbReference type="PANTHER" id="PTHR42911:SF1">
    <property type="entry name" value="MODULATOR OF FTSH PROTEASE HFLC"/>
    <property type="match status" value="1"/>
</dbReference>
<evidence type="ECO:0000256" key="3">
    <source>
        <dbReference type="ARBA" id="ARBA00022692"/>
    </source>
</evidence>
<comment type="function">
    <text evidence="6">HflC and HflK could regulate a protease.</text>
</comment>
<dbReference type="RefSeq" id="WP_379708988.1">
    <property type="nucleotide sequence ID" value="NZ_JBHTBS010000001.1"/>
</dbReference>
<keyword evidence="10" id="KW-1185">Reference proteome</keyword>
<evidence type="ECO:0000256" key="5">
    <source>
        <dbReference type="ARBA" id="ARBA00023136"/>
    </source>
</evidence>
<proteinExistence type="inferred from homology"/>
<dbReference type="Pfam" id="PF01145">
    <property type="entry name" value="Band_7"/>
    <property type="match status" value="1"/>
</dbReference>
<evidence type="ECO:0000256" key="2">
    <source>
        <dbReference type="ARBA" id="ARBA00007862"/>
    </source>
</evidence>
<protein>
    <recommendedName>
        <fullName evidence="6">Protein HflC</fullName>
    </recommendedName>
</protein>
<keyword evidence="4 7" id="KW-1133">Transmembrane helix</keyword>
<feature type="transmembrane region" description="Helical" evidence="7">
    <location>
        <begin position="12"/>
        <end position="32"/>
    </location>
</feature>
<keyword evidence="9" id="KW-0645">Protease</keyword>
<evidence type="ECO:0000259" key="8">
    <source>
        <dbReference type="SMART" id="SM00244"/>
    </source>
</evidence>
<accession>A0ABW2L3M1</accession>
<sequence length="329" mass="37281">MSNSTSKAAVGCLGIIAAFVLLIVATGSFYIINEQQQAIVTQFGKPVGKPVVDAGLNFKIPFIQRVNIIEKRILEWDGTPNEMPTKDKTYILVDTFARWRIDDPLKYFERLRDERSAISRLDDILGSETRNTIAKHDLIEAVRTTKNREVRQAEELVEADRSGKVGVLRPIRFGRTVLEEEILSKAAPKLAEFGIGLLDVRFKRINYNPSVQQRIFERMISERKQIAERFRSEGAGEAAKIQGNMEKELREIESGAYRTVEETKGQADATATRIYADAYNRTPEAAEFYGFTRTLDVYRSVLQKDTTLILSTDSELFHLLKSADDKPEP</sequence>
<reference evidence="10" key="1">
    <citation type="journal article" date="2019" name="Int. J. Syst. Evol. Microbiol.">
        <title>The Global Catalogue of Microorganisms (GCM) 10K type strain sequencing project: providing services to taxonomists for standard genome sequencing and annotation.</title>
        <authorList>
            <consortium name="The Broad Institute Genomics Platform"/>
            <consortium name="The Broad Institute Genome Sequencing Center for Infectious Disease"/>
            <person name="Wu L."/>
            <person name="Ma J."/>
        </authorList>
    </citation>
    <scope>NUCLEOTIDE SEQUENCE [LARGE SCALE GENOMIC DNA]</scope>
    <source>
        <strain evidence="10">CGMCC 4.1467</strain>
    </source>
</reference>
<name>A0ABW2L3M1_9BACT</name>
<evidence type="ECO:0000256" key="7">
    <source>
        <dbReference type="SAM" id="Phobius"/>
    </source>
</evidence>
<dbReference type="SMART" id="SM00244">
    <property type="entry name" value="PHB"/>
    <property type="match status" value="1"/>
</dbReference>
<keyword evidence="3 7" id="KW-0812">Transmembrane</keyword>
<dbReference type="CDD" id="cd03405">
    <property type="entry name" value="SPFH_HflC"/>
    <property type="match status" value="1"/>
</dbReference>
<gene>
    <name evidence="9" type="primary">hflC</name>
    <name evidence="9" type="ORF">ACFQY0_03125</name>
</gene>
<keyword evidence="5 7" id="KW-0472">Membrane</keyword>
<evidence type="ECO:0000256" key="4">
    <source>
        <dbReference type="ARBA" id="ARBA00022989"/>
    </source>
</evidence>
<dbReference type="InterPro" id="IPR001107">
    <property type="entry name" value="Band_7"/>
</dbReference>
<dbReference type="PIRSF" id="PIRSF005651">
    <property type="entry name" value="HflC"/>
    <property type="match status" value="1"/>
</dbReference>